<evidence type="ECO:0000313" key="3">
    <source>
        <dbReference type="Proteomes" id="UP000199034"/>
    </source>
</evidence>
<dbReference type="PANTHER" id="PTHR43214">
    <property type="entry name" value="TWO-COMPONENT RESPONSE REGULATOR"/>
    <property type="match status" value="1"/>
</dbReference>
<evidence type="ECO:0000256" key="1">
    <source>
        <dbReference type="ARBA" id="ARBA00023125"/>
    </source>
</evidence>
<dbReference type="STRING" id="1045774.SAMN05421872_10955"/>
<dbReference type="SUPFAM" id="SSF52172">
    <property type="entry name" value="CheY-like"/>
    <property type="match status" value="1"/>
</dbReference>
<proteinExistence type="predicted"/>
<dbReference type="AlphaFoldDB" id="A0A1G6VU63"/>
<dbReference type="EMBL" id="FMZM01000009">
    <property type="protein sequence ID" value="SDD57162.1"/>
    <property type="molecule type" value="Genomic_DNA"/>
</dbReference>
<dbReference type="SUPFAM" id="SSF46894">
    <property type="entry name" value="C-terminal effector domain of the bipartite response regulators"/>
    <property type="match status" value="1"/>
</dbReference>
<keyword evidence="3" id="KW-1185">Reference proteome</keyword>
<dbReference type="InterPro" id="IPR000792">
    <property type="entry name" value="Tscrpt_reg_LuxR_C"/>
</dbReference>
<dbReference type="Pfam" id="PF00072">
    <property type="entry name" value="Response_reg"/>
    <property type="match status" value="1"/>
</dbReference>
<dbReference type="InterPro" id="IPR016032">
    <property type="entry name" value="Sig_transdc_resp-reg_C-effctor"/>
</dbReference>
<evidence type="ECO:0000313" key="2">
    <source>
        <dbReference type="EMBL" id="SDD57162.1"/>
    </source>
</evidence>
<sequence length="223" mass="24559">MTERLRLAVLDDHQLFAETLTLALGQEGFQTRRFAVPEQPGATEDLLREMNRFRPSIALVDLSLGRFGSGLRLVRPLVTAGTAVLVVTSAPRSQWGECLLHGASRVIAKTAPLQEILDCVRDLGQGRTVIDPEEYAELVGEWQDGSREQATLRARLAGLSSREQEVLAQLMEGHTARDIAHEWIVSEATVRTQIRAILTKLEVSSQLAAVVLANQAGWTLDQD</sequence>
<dbReference type="SMART" id="SM00421">
    <property type="entry name" value="HTH_LUXR"/>
    <property type="match status" value="1"/>
</dbReference>
<dbReference type="InterPro" id="IPR001789">
    <property type="entry name" value="Sig_transdc_resp-reg_receiver"/>
</dbReference>
<protein>
    <submittedName>
        <fullName evidence="2">DNA-binding response regulator, NarL/FixJ family, contains REC and HTH domains</fullName>
    </submittedName>
</protein>
<dbReference type="PROSITE" id="PS00622">
    <property type="entry name" value="HTH_LUXR_1"/>
    <property type="match status" value="1"/>
</dbReference>
<dbReference type="PRINTS" id="PR00038">
    <property type="entry name" value="HTHLUXR"/>
</dbReference>
<dbReference type="RefSeq" id="WP_090858606.1">
    <property type="nucleotide sequence ID" value="NZ_FMZM01000009.1"/>
</dbReference>
<reference evidence="2 3" key="1">
    <citation type="submission" date="2016-10" db="EMBL/GenBank/DDBJ databases">
        <authorList>
            <person name="de Groot N.N."/>
        </authorList>
    </citation>
    <scope>NUCLEOTIDE SEQUENCE [LARGE SCALE GENOMIC DNA]</scope>
    <source>
        <strain evidence="2 3">CGMCC 4.6858</strain>
    </source>
</reference>
<dbReference type="OrthoDB" id="3822649at2"/>
<dbReference type="InterPro" id="IPR011006">
    <property type="entry name" value="CheY-like_superfamily"/>
</dbReference>
<organism evidence="2 3">
    <name type="scientific">Nocardioides lianchengensis</name>
    <dbReference type="NCBI Taxonomy" id="1045774"/>
    <lineage>
        <taxon>Bacteria</taxon>
        <taxon>Bacillati</taxon>
        <taxon>Actinomycetota</taxon>
        <taxon>Actinomycetes</taxon>
        <taxon>Propionibacteriales</taxon>
        <taxon>Nocardioidaceae</taxon>
        <taxon>Nocardioides</taxon>
    </lineage>
</organism>
<keyword evidence="1 2" id="KW-0238">DNA-binding</keyword>
<accession>A0A1G6VU63</accession>
<dbReference type="SMART" id="SM00448">
    <property type="entry name" value="REC"/>
    <property type="match status" value="1"/>
</dbReference>
<dbReference type="InterPro" id="IPR039420">
    <property type="entry name" value="WalR-like"/>
</dbReference>
<dbReference type="PROSITE" id="PS50110">
    <property type="entry name" value="RESPONSE_REGULATORY"/>
    <property type="match status" value="1"/>
</dbReference>
<dbReference type="Pfam" id="PF00196">
    <property type="entry name" value="GerE"/>
    <property type="match status" value="1"/>
</dbReference>
<gene>
    <name evidence="2" type="ORF">SAMN05421872_10955</name>
</gene>
<dbReference type="Gene3D" id="3.40.50.2300">
    <property type="match status" value="1"/>
</dbReference>
<dbReference type="GO" id="GO:0003677">
    <property type="term" value="F:DNA binding"/>
    <property type="evidence" value="ECO:0007669"/>
    <property type="project" value="UniProtKB-KW"/>
</dbReference>
<dbReference type="PROSITE" id="PS50043">
    <property type="entry name" value="HTH_LUXR_2"/>
    <property type="match status" value="1"/>
</dbReference>
<dbReference type="Proteomes" id="UP000199034">
    <property type="component" value="Unassembled WGS sequence"/>
</dbReference>
<dbReference type="CDD" id="cd06170">
    <property type="entry name" value="LuxR_C_like"/>
    <property type="match status" value="1"/>
</dbReference>
<dbReference type="GO" id="GO:0006355">
    <property type="term" value="P:regulation of DNA-templated transcription"/>
    <property type="evidence" value="ECO:0007669"/>
    <property type="project" value="InterPro"/>
</dbReference>
<name>A0A1G6VU63_9ACTN</name>
<dbReference type="GO" id="GO:0000160">
    <property type="term" value="P:phosphorelay signal transduction system"/>
    <property type="evidence" value="ECO:0007669"/>
    <property type="project" value="InterPro"/>
</dbReference>